<dbReference type="OrthoDB" id="3268346at2"/>
<sequence length="278" mass="27713">MRTPARHSDSAGSDPRKVPRAARERAFHRGRAHSPVAPTGSALRRLAPVVLALAAAITVAGCESAITEPSAQETTVPSLQARATQPSRAERTPQAIPTPVTTPSAPHPSASPPPAAPPPAAPATPAAGPPPGADAPACSSGALDVAFGRVGGAAGSTILTLVFTNTSATSCTLFGFPGVSYVGEDGTTQVGSAAVRSPRPEQTVLVAPGNSASAQVRAANVQNYPAEECRPTAVSGLRVYPPGDTGSVVLPHATTGCATKSPNVTQLDVTPVVPGNGS</sequence>
<dbReference type="Proteomes" id="UP000317344">
    <property type="component" value="Chromosome"/>
</dbReference>
<dbReference type="Pfam" id="PF14016">
    <property type="entry name" value="DUF4232"/>
    <property type="match status" value="1"/>
</dbReference>
<dbReference type="KEGG" id="toy:FO059_07905"/>
<gene>
    <name evidence="3" type="ORF">FO059_07905</name>
</gene>
<dbReference type="EMBL" id="CP041765">
    <property type="protein sequence ID" value="QDQ97270.1"/>
    <property type="molecule type" value="Genomic_DNA"/>
</dbReference>
<dbReference type="InterPro" id="IPR025326">
    <property type="entry name" value="DUF4232"/>
</dbReference>
<name>A0A516X2K9_9ACTN</name>
<evidence type="ECO:0000256" key="1">
    <source>
        <dbReference type="SAM" id="MobiDB-lite"/>
    </source>
</evidence>
<feature type="region of interest" description="Disordered" evidence="1">
    <location>
        <begin position="1"/>
        <end position="38"/>
    </location>
</feature>
<dbReference type="AlphaFoldDB" id="A0A516X2K9"/>
<feature type="compositionally biased region" description="Basic and acidic residues" evidence="1">
    <location>
        <begin position="1"/>
        <end position="27"/>
    </location>
</feature>
<evidence type="ECO:0000313" key="4">
    <source>
        <dbReference type="Proteomes" id="UP000317344"/>
    </source>
</evidence>
<protein>
    <submittedName>
        <fullName evidence="3">DUF4232 domain-containing protein</fullName>
    </submittedName>
</protein>
<feature type="compositionally biased region" description="Pro residues" evidence="1">
    <location>
        <begin position="105"/>
        <end position="133"/>
    </location>
</feature>
<accession>A0A516X2K9</accession>
<reference evidence="3 4" key="1">
    <citation type="submission" date="2019-07" db="EMBL/GenBank/DDBJ databases">
        <title>Tomitella cavernea sp. nov., an actinomycete isolated from soil.</title>
        <authorList>
            <person name="Cheng J."/>
        </authorList>
    </citation>
    <scope>NUCLEOTIDE SEQUENCE [LARGE SCALE GENOMIC DNA]</scope>
    <source>
        <strain evidence="3 4">HY188</strain>
    </source>
</reference>
<organism evidence="3 4">
    <name type="scientific">Tomitella fengzijianii</name>
    <dbReference type="NCBI Taxonomy" id="2597660"/>
    <lineage>
        <taxon>Bacteria</taxon>
        <taxon>Bacillati</taxon>
        <taxon>Actinomycetota</taxon>
        <taxon>Actinomycetes</taxon>
        <taxon>Mycobacteriales</taxon>
        <taxon>Tomitella</taxon>
    </lineage>
</organism>
<evidence type="ECO:0000259" key="2">
    <source>
        <dbReference type="Pfam" id="PF14016"/>
    </source>
</evidence>
<proteinExistence type="predicted"/>
<keyword evidence="4" id="KW-1185">Reference proteome</keyword>
<feature type="compositionally biased region" description="Polar residues" evidence="1">
    <location>
        <begin position="69"/>
        <end position="87"/>
    </location>
</feature>
<evidence type="ECO:0000313" key="3">
    <source>
        <dbReference type="EMBL" id="QDQ97270.1"/>
    </source>
</evidence>
<reference evidence="3 4" key="2">
    <citation type="submission" date="2019-07" db="EMBL/GenBank/DDBJ databases">
        <authorList>
            <person name="Huang Y."/>
        </authorList>
    </citation>
    <scope>NUCLEOTIDE SEQUENCE [LARGE SCALE GENOMIC DNA]</scope>
    <source>
        <strain evidence="3 4">HY188</strain>
    </source>
</reference>
<feature type="region of interest" description="Disordered" evidence="1">
    <location>
        <begin position="69"/>
        <end position="137"/>
    </location>
</feature>
<feature type="domain" description="DUF4232" evidence="2">
    <location>
        <begin position="138"/>
        <end position="272"/>
    </location>
</feature>